<name>A0ABV1GN81_9FIRM</name>
<evidence type="ECO:0000313" key="3">
    <source>
        <dbReference type="Proteomes" id="UP001480973"/>
    </source>
</evidence>
<evidence type="ECO:0000313" key="2">
    <source>
        <dbReference type="EMBL" id="MEQ2534967.1"/>
    </source>
</evidence>
<dbReference type="Gene3D" id="3.40.50.720">
    <property type="entry name" value="NAD(P)-binding Rossmann-like Domain"/>
    <property type="match status" value="1"/>
</dbReference>
<dbReference type="Proteomes" id="UP001480973">
    <property type="component" value="Unassembled WGS sequence"/>
</dbReference>
<proteinExistence type="predicted"/>
<dbReference type="EMBL" id="JBBMES010000006">
    <property type="protein sequence ID" value="MEQ2534967.1"/>
    <property type="molecule type" value="Genomic_DNA"/>
</dbReference>
<reference evidence="2 3" key="1">
    <citation type="submission" date="2024-03" db="EMBL/GenBank/DDBJ databases">
        <title>Human intestinal bacterial collection.</title>
        <authorList>
            <person name="Pauvert C."/>
            <person name="Hitch T.C.A."/>
            <person name="Clavel T."/>
        </authorList>
    </citation>
    <scope>NUCLEOTIDE SEQUENCE [LARGE SCALE GENOMIC DNA]</scope>
    <source>
        <strain evidence="2 3">CLA-JM-H10</strain>
    </source>
</reference>
<keyword evidence="3" id="KW-1185">Reference proteome</keyword>
<dbReference type="Pfam" id="PF08759">
    <property type="entry name" value="GT-D"/>
    <property type="match status" value="1"/>
</dbReference>
<comment type="caution">
    <text evidence="2">The sequence shown here is derived from an EMBL/GenBank/DDBJ whole genome shotgun (WGS) entry which is preliminary data.</text>
</comment>
<accession>A0ABV1GN81</accession>
<protein>
    <submittedName>
        <fullName evidence="2">GT-D fold domain-containing glycosyltransferase</fullName>
    </submittedName>
</protein>
<feature type="domain" description="Glycosyltransferase GT-D fold" evidence="1">
    <location>
        <begin position="154"/>
        <end position="380"/>
    </location>
</feature>
<dbReference type="InterPro" id="IPR014869">
    <property type="entry name" value="GT-D"/>
</dbReference>
<organism evidence="2 3">
    <name type="scientific">Lachnospira intestinalis</name>
    <dbReference type="NCBI Taxonomy" id="3133158"/>
    <lineage>
        <taxon>Bacteria</taxon>
        <taxon>Bacillati</taxon>
        <taxon>Bacillota</taxon>
        <taxon>Clostridia</taxon>
        <taxon>Lachnospirales</taxon>
        <taxon>Lachnospiraceae</taxon>
        <taxon>Lachnospira</taxon>
    </lineage>
</organism>
<gene>
    <name evidence="2" type="ORF">WMO38_07535</name>
</gene>
<sequence>MKKVVIWGTGQYASYIFKDILMDKCAFEGFVDNNIEKQNKIWENQYRIYSLEKSIELGIDYYLISTMYYKEQILLQAQSLGIENKLIWYWHDDLSEYEFINDTSYLKENILLKIKIEKLQRQVDNAPYEYGNSPVKIKPAKDLLEKIIDKKCSLCRFGDGEFGFILKQNRLWYQKYDNKMAQKLENILKSDNEKILIAIADNYGSLDKYNDRAADEIRQYMTKEKRQEHMGLLDLSREYYDAYVSRPYMIYKDKDKNAFEIFKLYKKLFYNRNILIIEGKNTKTGVNNGLLDSAKSIKRILCPDTNAYSVYDKILNKAIESASSDDLILITLGPTATILAYDLAMKGYQAIDLGQIDNEYEWFMRHATERIIIEGKSVSELTWYRIPETQIYDDKYAMQIIAQVE</sequence>
<evidence type="ECO:0000259" key="1">
    <source>
        <dbReference type="Pfam" id="PF08759"/>
    </source>
</evidence>